<dbReference type="RefSeq" id="WP_120166742.1">
    <property type="nucleotide sequence ID" value="NZ_MCIB01000001.1"/>
</dbReference>
<dbReference type="InterPro" id="IPR026268">
    <property type="entry name" value="RseC"/>
</dbReference>
<dbReference type="PANTHER" id="PTHR35867">
    <property type="entry name" value="PROTEIN RSEC"/>
    <property type="match status" value="1"/>
</dbReference>
<gene>
    <name evidence="2" type="ORF">BET03_02095</name>
</gene>
<name>A0A419TAZ2_9FIRM</name>
<dbReference type="InterPro" id="IPR007359">
    <property type="entry name" value="SigmaE_reg_RseC_MucC"/>
</dbReference>
<protein>
    <submittedName>
        <fullName evidence="2">Fis family transcriptional regulator</fullName>
    </submittedName>
</protein>
<keyword evidence="1" id="KW-1133">Transmembrane helix</keyword>
<evidence type="ECO:0000313" key="2">
    <source>
        <dbReference type="EMBL" id="RKD34640.1"/>
    </source>
</evidence>
<dbReference type="PIRSF" id="PIRSF004923">
    <property type="entry name" value="RseC"/>
    <property type="match status" value="1"/>
</dbReference>
<feature type="transmembrane region" description="Helical" evidence="1">
    <location>
        <begin position="70"/>
        <end position="90"/>
    </location>
</feature>
<proteinExistence type="predicted"/>
<reference evidence="2 3" key="1">
    <citation type="submission" date="2016-08" db="EMBL/GenBank/DDBJ databases">
        <title>Novel Firmicutes and Novel Genomes.</title>
        <authorList>
            <person name="Poppleton D.I."/>
            <person name="Gribaldo S."/>
        </authorList>
    </citation>
    <scope>NUCLEOTIDE SEQUENCE [LARGE SCALE GENOMIC DNA]</scope>
    <source>
        <strain evidence="2 3">CTT3</strain>
    </source>
</reference>
<evidence type="ECO:0000256" key="1">
    <source>
        <dbReference type="SAM" id="Phobius"/>
    </source>
</evidence>
<keyword evidence="3" id="KW-1185">Reference proteome</keyword>
<evidence type="ECO:0000313" key="3">
    <source>
        <dbReference type="Proteomes" id="UP000284177"/>
    </source>
</evidence>
<accession>A0A419TAZ2</accession>
<sequence length="142" mass="15460">MNQIGYIVSTKGNIAEVDIRRSSACGDKCGSCSGGCNAPKIRVKMKNTLGAEKGDLVEIKTKTNVVLKSAFIVYVVPLIIMILSIFAGINGFKSLGFSNYESLGFLTGLFSLGLSYIILKNIDKKIKEKNSLNFEMVKIINK</sequence>
<dbReference type="Pfam" id="PF04246">
    <property type="entry name" value="RseC_MucC"/>
    <property type="match status" value="1"/>
</dbReference>
<dbReference type="Proteomes" id="UP000284177">
    <property type="component" value="Unassembled WGS sequence"/>
</dbReference>
<dbReference type="AlphaFoldDB" id="A0A419TAZ2"/>
<dbReference type="OrthoDB" id="1734233at2"/>
<keyword evidence="1" id="KW-0812">Transmembrane</keyword>
<dbReference type="EMBL" id="MCIB01000001">
    <property type="protein sequence ID" value="RKD34640.1"/>
    <property type="molecule type" value="Genomic_DNA"/>
</dbReference>
<keyword evidence="1" id="KW-0472">Membrane</keyword>
<comment type="caution">
    <text evidence="2">The sequence shown here is derived from an EMBL/GenBank/DDBJ whole genome shotgun (WGS) entry which is preliminary data.</text>
</comment>
<organism evidence="2 3">
    <name type="scientific">Thermohalobacter berrensis</name>
    <dbReference type="NCBI Taxonomy" id="99594"/>
    <lineage>
        <taxon>Bacteria</taxon>
        <taxon>Bacillati</taxon>
        <taxon>Bacillota</taxon>
        <taxon>Tissierellia</taxon>
        <taxon>Tissierellales</taxon>
        <taxon>Thermohalobacteraceae</taxon>
        <taxon>Thermohalobacter</taxon>
    </lineage>
</organism>
<feature type="transmembrane region" description="Helical" evidence="1">
    <location>
        <begin position="102"/>
        <end position="119"/>
    </location>
</feature>
<dbReference type="PANTHER" id="PTHR35867:SF1">
    <property type="entry name" value="PROTEIN RSEC"/>
    <property type="match status" value="1"/>
</dbReference>